<reference evidence="2 3" key="1">
    <citation type="journal article" date="2023" name="G3 (Bethesda)">
        <title>A chromosome-length genome assembly and annotation of blackberry (Rubus argutus, cv. 'Hillquist').</title>
        <authorList>
            <person name="Bruna T."/>
            <person name="Aryal R."/>
            <person name="Dudchenko O."/>
            <person name="Sargent D.J."/>
            <person name="Mead D."/>
            <person name="Buti M."/>
            <person name="Cavallini A."/>
            <person name="Hytonen T."/>
            <person name="Andres J."/>
            <person name="Pham M."/>
            <person name="Weisz D."/>
            <person name="Mascagni F."/>
            <person name="Usai G."/>
            <person name="Natali L."/>
            <person name="Bassil N."/>
            <person name="Fernandez G.E."/>
            <person name="Lomsadze A."/>
            <person name="Armour M."/>
            <person name="Olukolu B."/>
            <person name="Poorten T."/>
            <person name="Britton C."/>
            <person name="Davik J."/>
            <person name="Ashrafi H."/>
            <person name="Aiden E.L."/>
            <person name="Borodovsky M."/>
            <person name="Worthington M."/>
        </authorList>
    </citation>
    <scope>NUCLEOTIDE SEQUENCE [LARGE SCALE GENOMIC DNA]</scope>
    <source>
        <strain evidence="2">PI 553951</strain>
    </source>
</reference>
<dbReference type="Proteomes" id="UP001457282">
    <property type="component" value="Unassembled WGS sequence"/>
</dbReference>
<feature type="signal peptide" evidence="1">
    <location>
        <begin position="1"/>
        <end position="26"/>
    </location>
</feature>
<dbReference type="EMBL" id="JBEDUW010000003">
    <property type="protein sequence ID" value="KAK9940064.1"/>
    <property type="molecule type" value="Genomic_DNA"/>
</dbReference>
<keyword evidence="1" id="KW-0732">Signal</keyword>
<sequence length="102" mass="11248">MSTSILCTLVFLHCLLLLSCFDVSMAARNIPSSAPSTMVRPLVTEGVDRYVSMKPQDLKHKQQVFHGREIKGCKPKGFRHASAPSRFVNSAGCSSDMHTKKP</sequence>
<accession>A0AAW1XVZ3</accession>
<dbReference type="AlphaFoldDB" id="A0AAW1XVZ3"/>
<dbReference type="PANTHER" id="PTHR36619:SF2">
    <property type="entry name" value="OS04G0208900 PROTEIN"/>
    <property type="match status" value="1"/>
</dbReference>
<evidence type="ECO:0000313" key="3">
    <source>
        <dbReference type="Proteomes" id="UP001457282"/>
    </source>
</evidence>
<proteinExistence type="predicted"/>
<evidence type="ECO:0000313" key="2">
    <source>
        <dbReference type="EMBL" id="KAK9940064.1"/>
    </source>
</evidence>
<comment type="caution">
    <text evidence="2">The sequence shown here is derived from an EMBL/GenBank/DDBJ whole genome shotgun (WGS) entry which is preliminary data.</text>
</comment>
<gene>
    <name evidence="2" type="ORF">M0R45_016739</name>
</gene>
<feature type="chain" id="PRO_5043688218" evidence="1">
    <location>
        <begin position="27"/>
        <end position="102"/>
    </location>
</feature>
<name>A0AAW1XVZ3_RUBAR</name>
<protein>
    <submittedName>
        <fullName evidence="2">Uncharacterized protein</fullName>
    </submittedName>
</protein>
<evidence type="ECO:0000256" key="1">
    <source>
        <dbReference type="SAM" id="SignalP"/>
    </source>
</evidence>
<keyword evidence="3" id="KW-1185">Reference proteome</keyword>
<organism evidence="2 3">
    <name type="scientific">Rubus argutus</name>
    <name type="common">Southern blackberry</name>
    <dbReference type="NCBI Taxonomy" id="59490"/>
    <lineage>
        <taxon>Eukaryota</taxon>
        <taxon>Viridiplantae</taxon>
        <taxon>Streptophyta</taxon>
        <taxon>Embryophyta</taxon>
        <taxon>Tracheophyta</taxon>
        <taxon>Spermatophyta</taxon>
        <taxon>Magnoliopsida</taxon>
        <taxon>eudicotyledons</taxon>
        <taxon>Gunneridae</taxon>
        <taxon>Pentapetalae</taxon>
        <taxon>rosids</taxon>
        <taxon>fabids</taxon>
        <taxon>Rosales</taxon>
        <taxon>Rosaceae</taxon>
        <taxon>Rosoideae</taxon>
        <taxon>Rosoideae incertae sedis</taxon>
        <taxon>Rubus</taxon>
    </lineage>
</organism>
<dbReference type="PANTHER" id="PTHR36619">
    <property type="entry name" value="OS04G0208900 PROTEIN"/>
    <property type="match status" value="1"/>
</dbReference>